<proteinExistence type="predicted"/>
<evidence type="ECO:0000313" key="2">
    <source>
        <dbReference type="EMBL" id="RAV17540.1"/>
    </source>
</evidence>
<evidence type="ECO:0000256" key="1">
    <source>
        <dbReference type="SAM" id="MobiDB-lite"/>
    </source>
</evidence>
<gene>
    <name evidence="2" type="ORF">DQP57_00505</name>
</gene>
<evidence type="ECO:0000313" key="3">
    <source>
        <dbReference type="Proteomes" id="UP000250915"/>
    </source>
</evidence>
<sequence length="100" mass="11375">MSTLVDDEIDQHKGPGTGTMDPEWESWLAMDIPCVVEGCDEKVEWMGNQHGCLKAFSCDAHTIRFVTFIRADISRQGYTVCNYCKKSFDTLESFFKAVRV</sequence>
<reference evidence="2 3" key="1">
    <citation type="submission" date="2018-06" db="EMBL/GenBank/DDBJ databases">
        <title>NTM in soil in Japan.</title>
        <authorList>
            <person name="Ohya K."/>
        </authorList>
    </citation>
    <scope>NUCLEOTIDE SEQUENCE [LARGE SCALE GENOMIC DNA]</scope>
    <source>
        <strain evidence="2 3">GF28</strain>
    </source>
</reference>
<name>A0A329MCH5_9MYCO</name>
<comment type="caution">
    <text evidence="2">The sequence shown here is derived from an EMBL/GenBank/DDBJ whole genome shotgun (WGS) entry which is preliminary data.</text>
</comment>
<feature type="region of interest" description="Disordered" evidence="1">
    <location>
        <begin position="1"/>
        <end position="21"/>
    </location>
</feature>
<dbReference type="EMBL" id="QMEV01000001">
    <property type="protein sequence ID" value="RAV17540.1"/>
    <property type="molecule type" value="Genomic_DNA"/>
</dbReference>
<protein>
    <submittedName>
        <fullName evidence="2">Uncharacterized protein</fullName>
    </submittedName>
</protein>
<dbReference type="AlphaFoldDB" id="A0A329MCH5"/>
<dbReference type="Proteomes" id="UP000250915">
    <property type="component" value="Unassembled WGS sequence"/>
</dbReference>
<accession>A0A329MCH5</accession>
<dbReference type="RefSeq" id="WP_112630697.1">
    <property type="nucleotide sequence ID" value="NZ_QMEV01000001.1"/>
</dbReference>
<organism evidence="2 3">
    <name type="scientific">Mycobacterium colombiense</name>
    <dbReference type="NCBI Taxonomy" id="339268"/>
    <lineage>
        <taxon>Bacteria</taxon>
        <taxon>Bacillati</taxon>
        <taxon>Actinomycetota</taxon>
        <taxon>Actinomycetes</taxon>
        <taxon>Mycobacteriales</taxon>
        <taxon>Mycobacteriaceae</taxon>
        <taxon>Mycobacterium</taxon>
        <taxon>Mycobacterium avium complex (MAC)</taxon>
    </lineage>
</organism>